<evidence type="ECO:0000313" key="1">
    <source>
        <dbReference type="EMBL" id="RCV19401.1"/>
    </source>
</evidence>
<reference evidence="1" key="2">
    <citation type="submission" date="2015-07" db="EMBL/GenBank/DDBJ databases">
        <authorList>
            <person name="Noorani M."/>
        </authorList>
    </citation>
    <scope>NUCLEOTIDE SEQUENCE</scope>
    <source>
        <strain evidence="1">Yugu1</strain>
    </source>
</reference>
<protein>
    <submittedName>
        <fullName evidence="1">Uncharacterized protein</fullName>
    </submittedName>
</protein>
<organism evidence="1">
    <name type="scientific">Setaria italica</name>
    <name type="common">Foxtail millet</name>
    <name type="synonym">Panicum italicum</name>
    <dbReference type="NCBI Taxonomy" id="4555"/>
    <lineage>
        <taxon>Eukaryota</taxon>
        <taxon>Viridiplantae</taxon>
        <taxon>Streptophyta</taxon>
        <taxon>Embryophyta</taxon>
        <taxon>Tracheophyta</taxon>
        <taxon>Spermatophyta</taxon>
        <taxon>Magnoliopsida</taxon>
        <taxon>Liliopsida</taxon>
        <taxon>Poales</taxon>
        <taxon>Poaceae</taxon>
        <taxon>PACMAD clade</taxon>
        <taxon>Panicoideae</taxon>
        <taxon>Panicodae</taxon>
        <taxon>Paniceae</taxon>
        <taxon>Cenchrinae</taxon>
        <taxon>Setaria</taxon>
    </lineage>
</organism>
<gene>
    <name evidence="1" type="ORF">SETIT_3G381200v2</name>
</gene>
<dbReference type="EMBL" id="CM003530">
    <property type="protein sequence ID" value="RCV19401.1"/>
    <property type="molecule type" value="Genomic_DNA"/>
</dbReference>
<reference evidence="1" key="1">
    <citation type="journal article" date="2012" name="Nat. Biotechnol.">
        <title>Reference genome sequence of the model plant Setaria.</title>
        <authorList>
            <person name="Bennetzen J.L."/>
            <person name="Schmutz J."/>
            <person name="Wang H."/>
            <person name="Percifield R."/>
            <person name="Hawkins J."/>
            <person name="Pontaroli A.C."/>
            <person name="Estep M."/>
            <person name="Feng L."/>
            <person name="Vaughn J.N."/>
            <person name="Grimwood J."/>
            <person name="Jenkins J."/>
            <person name="Barry K."/>
            <person name="Lindquist E."/>
            <person name="Hellsten U."/>
            <person name="Deshpande S."/>
            <person name="Wang X."/>
            <person name="Wu X."/>
            <person name="Mitros T."/>
            <person name="Triplett J."/>
            <person name="Yang X."/>
            <person name="Ye C.Y."/>
            <person name="Mauro-Herrera M."/>
            <person name="Wang L."/>
            <person name="Li P."/>
            <person name="Sharma M."/>
            <person name="Sharma R."/>
            <person name="Ronald P.C."/>
            <person name="Panaud O."/>
            <person name="Kellogg E.A."/>
            <person name="Brutnell T.P."/>
            <person name="Doust A.N."/>
            <person name="Tuskan G.A."/>
            <person name="Rokhsar D."/>
            <person name="Devos K.M."/>
        </authorList>
    </citation>
    <scope>NUCLEOTIDE SEQUENCE [LARGE SCALE GENOMIC DNA]</scope>
    <source>
        <strain evidence="1">Yugu1</strain>
    </source>
</reference>
<name>A0A368QN79_SETIT</name>
<sequence>MVIDTELMAYLVKILTQGVKYGLNDGRGKVANHAVADHLRKKARPELHFVFYTTSWEICHLTSWITISWSRPTCWI</sequence>
<dbReference type="AlphaFoldDB" id="A0A368QN79"/>
<proteinExistence type="predicted"/>
<accession>A0A368QN79</accession>